<name>A0A077EA76_9FLAO</name>
<reference evidence="1" key="2">
    <citation type="journal article" date="2015" name="Genome Biol. Evol.">
        <title>Complete Genome Sequence and Transcriptomic Analysis of the Novel Pathogen Elizabethkingia anophelis in Response to Oxidative Stress.</title>
        <authorList>
            <person name="Li Y."/>
            <person name="Liu Y."/>
            <person name="Chew S.C."/>
            <person name="Tay M."/>
            <person name="Salido M.M."/>
            <person name="Teo J."/>
            <person name="Lauro F.M."/>
            <person name="Givskov M."/>
            <person name="Yang L."/>
        </authorList>
    </citation>
    <scope>NUCLEOTIDE SEQUENCE</scope>
    <source>
        <strain evidence="1">NUHP1</strain>
    </source>
</reference>
<dbReference type="KEGG" id="eao:BD94_0632"/>
<accession>A0A077EA76</accession>
<dbReference type="RefSeq" id="WP_024564964.1">
    <property type="nucleotide sequence ID" value="NZ_CP007547.1"/>
</dbReference>
<evidence type="ECO:0000313" key="2">
    <source>
        <dbReference type="Proteomes" id="UP000028933"/>
    </source>
</evidence>
<dbReference type="STRING" id="1338011.BD94_0632"/>
<reference evidence="1" key="1">
    <citation type="journal article" date="2013" name="Lancet">
        <title>First case of E anophelis outbreak in an intensive-care unit.</title>
        <authorList>
            <person name="Teo J."/>
            <person name="Tan S.Y."/>
            <person name="Tay M."/>
            <person name="Ding Y."/>
            <person name="Kjelleberg S."/>
            <person name="Givskov M."/>
            <person name="Lin R.T."/>
            <person name="Yang L."/>
        </authorList>
    </citation>
    <scope>NUCLEOTIDE SEQUENCE [LARGE SCALE GENOMIC DNA]</scope>
    <source>
        <strain evidence="1">NUHP1</strain>
    </source>
</reference>
<dbReference type="EMBL" id="CP007547">
    <property type="protein sequence ID" value="AIL44407.1"/>
    <property type="molecule type" value="Genomic_DNA"/>
</dbReference>
<dbReference type="Proteomes" id="UP000028933">
    <property type="component" value="Chromosome"/>
</dbReference>
<dbReference type="eggNOG" id="ENOG5033422">
    <property type="taxonomic scope" value="Bacteria"/>
</dbReference>
<evidence type="ECO:0000313" key="1">
    <source>
        <dbReference type="EMBL" id="AIL44407.1"/>
    </source>
</evidence>
<proteinExistence type="predicted"/>
<gene>
    <name evidence="1" type="ORF">BD94_0632</name>
</gene>
<protein>
    <submittedName>
        <fullName evidence="1">Uncharacterized protein</fullName>
    </submittedName>
</protein>
<dbReference type="HOGENOM" id="CLU_1474277_0_0_10"/>
<sequence>MLLPFSININNKPTYFVEKIWAGFALNQIDTSGIKLEHIDRAYYEVFGDSPFDYESDFKPKLHTIRKDVHNRWKEGMLIEYFINARKKNMFRFAPRIPMISTQEIFMTRKGSDLEITISKYDSYIGGDDFYLYYDAKEILAQNDGFDNYFDFVQYFSEVIEKNGDETGNYWFNGKILHWTNLKY</sequence>
<dbReference type="AlphaFoldDB" id="A0A077EA76"/>
<organism evidence="1 2">
    <name type="scientific">Elizabethkingia anophelis NUHP1</name>
    <dbReference type="NCBI Taxonomy" id="1338011"/>
    <lineage>
        <taxon>Bacteria</taxon>
        <taxon>Pseudomonadati</taxon>
        <taxon>Bacteroidota</taxon>
        <taxon>Flavobacteriia</taxon>
        <taxon>Flavobacteriales</taxon>
        <taxon>Weeksellaceae</taxon>
        <taxon>Elizabethkingia</taxon>
    </lineage>
</organism>